<feature type="region of interest" description="Disordered" evidence="2">
    <location>
        <begin position="82"/>
        <end position="113"/>
    </location>
</feature>
<dbReference type="GeneID" id="25786622"/>
<accession>G9NKM0</accession>
<dbReference type="OrthoDB" id="3525185at2759"/>
<dbReference type="InterPro" id="IPR021858">
    <property type="entry name" value="Fun_TF"/>
</dbReference>
<dbReference type="KEGG" id="tatv:25786622"/>
<dbReference type="OMA" id="RWEWELQ"/>
<name>G9NKM0_HYPAI</name>
<dbReference type="STRING" id="452589.G9NKM0"/>
<dbReference type="AlphaFoldDB" id="G9NKM0"/>
<dbReference type="EMBL" id="ABDG02000018">
    <property type="protein sequence ID" value="EHK48443.1"/>
    <property type="molecule type" value="Genomic_DNA"/>
</dbReference>
<evidence type="ECO:0000313" key="5">
    <source>
        <dbReference type="Proteomes" id="UP000005426"/>
    </source>
</evidence>
<keyword evidence="5" id="KW-1185">Reference proteome</keyword>
<feature type="compositionally biased region" description="Polar residues" evidence="2">
    <location>
        <begin position="90"/>
        <end position="113"/>
    </location>
</feature>
<evidence type="ECO:0000256" key="1">
    <source>
        <dbReference type="ARBA" id="ARBA00023242"/>
    </source>
</evidence>
<dbReference type="PANTHER" id="PTHR38111:SF2">
    <property type="entry name" value="FINGER DOMAIN PROTEIN, PUTATIVE (AFU_ORTHOLOGUE AFUA_1G01560)-RELATED"/>
    <property type="match status" value="1"/>
</dbReference>
<dbReference type="SMART" id="SM00066">
    <property type="entry name" value="GAL4"/>
    <property type="match status" value="1"/>
</dbReference>
<dbReference type="GO" id="GO:0008270">
    <property type="term" value="F:zinc ion binding"/>
    <property type="evidence" value="ECO:0007669"/>
    <property type="project" value="InterPro"/>
</dbReference>
<dbReference type="CDD" id="cd00067">
    <property type="entry name" value="GAL4"/>
    <property type="match status" value="1"/>
</dbReference>
<dbReference type="InterPro" id="IPR053178">
    <property type="entry name" value="Osmoadaptation_assoc"/>
</dbReference>
<dbReference type="Proteomes" id="UP000005426">
    <property type="component" value="Unassembled WGS sequence"/>
</dbReference>
<dbReference type="Pfam" id="PF00172">
    <property type="entry name" value="Zn_clus"/>
    <property type="match status" value="1"/>
</dbReference>
<organism evidence="4 5">
    <name type="scientific">Hypocrea atroviridis (strain ATCC 20476 / IMI 206040)</name>
    <name type="common">Trichoderma atroviride</name>
    <dbReference type="NCBI Taxonomy" id="452589"/>
    <lineage>
        <taxon>Eukaryota</taxon>
        <taxon>Fungi</taxon>
        <taxon>Dikarya</taxon>
        <taxon>Ascomycota</taxon>
        <taxon>Pezizomycotina</taxon>
        <taxon>Sordariomycetes</taxon>
        <taxon>Hypocreomycetidae</taxon>
        <taxon>Hypocreales</taxon>
        <taxon>Hypocreaceae</taxon>
        <taxon>Trichoderma</taxon>
    </lineage>
</organism>
<evidence type="ECO:0000313" key="4">
    <source>
        <dbReference type="EMBL" id="EHK48443.1"/>
    </source>
</evidence>
<dbReference type="eggNOG" id="ENOG502RIC1">
    <property type="taxonomic scope" value="Eukaryota"/>
</dbReference>
<evidence type="ECO:0000259" key="3">
    <source>
        <dbReference type="PROSITE" id="PS50048"/>
    </source>
</evidence>
<dbReference type="GO" id="GO:0000981">
    <property type="term" value="F:DNA-binding transcription factor activity, RNA polymerase II-specific"/>
    <property type="evidence" value="ECO:0007669"/>
    <property type="project" value="InterPro"/>
</dbReference>
<feature type="domain" description="Zn(2)-C6 fungal-type" evidence="3">
    <location>
        <begin position="10"/>
        <end position="38"/>
    </location>
</feature>
<dbReference type="InterPro" id="IPR001138">
    <property type="entry name" value="Zn2Cys6_DnaBD"/>
</dbReference>
<dbReference type="Gene3D" id="4.10.240.10">
    <property type="entry name" value="Zn(2)-C6 fungal-type DNA-binding domain"/>
    <property type="match status" value="1"/>
</dbReference>
<dbReference type="HOGENOM" id="CLU_484896_0_0_1"/>
<dbReference type="PROSITE" id="PS00463">
    <property type="entry name" value="ZN2_CY6_FUNGAL_1"/>
    <property type="match status" value="1"/>
</dbReference>
<dbReference type="Pfam" id="PF11951">
    <property type="entry name" value="Fungal_trans_2"/>
    <property type="match status" value="1"/>
</dbReference>
<protein>
    <recommendedName>
        <fullName evidence="3">Zn(2)-C6 fungal-type domain-containing protein</fullName>
    </recommendedName>
</protein>
<dbReference type="PROSITE" id="PS50048">
    <property type="entry name" value="ZN2_CY6_FUNGAL_2"/>
    <property type="match status" value="1"/>
</dbReference>
<dbReference type="SUPFAM" id="SSF57701">
    <property type="entry name" value="Zn2/Cys6 DNA-binding domain"/>
    <property type="match status" value="1"/>
</dbReference>
<gene>
    <name evidence="4" type="ORF">TRIATDRAFT_93911</name>
</gene>
<keyword evidence="1" id="KW-0539">Nucleus</keyword>
<reference evidence="4 5" key="1">
    <citation type="journal article" date="2011" name="Genome Biol.">
        <title>Comparative genome sequence analysis underscores mycoparasitism as the ancestral life style of Trichoderma.</title>
        <authorList>
            <person name="Kubicek C.P."/>
            <person name="Herrera-Estrella A."/>
            <person name="Seidl-Seiboth V."/>
            <person name="Martinez D.A."/>
            <person name="Druzhinina I.S."/>
            <person name="Thon M."/>
            <person name="Zeilinger S."/>
            <person name="Casas-Flores S."/>
            <person name="Horwitz B.A."/>
            <person name="Mukherjee P.K."/>
            <person name="Mukherjee M."/>
            <person name="Kredics L."/>
            <person name="Alcaraz L.D."/>
            <person name="Aerts A."/>
            <person name="Antal Z."/>
            <person name="Atanasova L."/>
            <person name="Cervantes-Badillo M.G."/>
            <person name="Challacombe J."/>
            <person name="Chertkov O."/>
            <person name="McCluskey K."/>
            <person name="Coulpier F."/>
            <person name="Deshpande N."/>
            <person name="von Doehren H."/>
            <person name="Ebbole D.J."/>
            <person name="Esquivel-Naranjo E.U."/>
            <person name="Fekete E."/>
            <person name="Flipphi M."/>
            <person name="Glaser F."/>
            <person name="Gomez-Rodriguez E.Y."/>
            <person name="Gruber S."/>
            <person name="Han C."/>
            <person name="Henrissat B."/>
            <person name="Hermosa R."/>
            <person name="Hernandez-Onate M."/>
            <person name="Karaffa L."/>
            <person name="Kosti I."/>
            <person name="Le Crom S."/>
            <person name="Lindquist E."/>
            <person name="Lucas S."/>
            <person name="Luebeck M."/>
            <person name="Luebeck P.S."/>
            <person name="Margeot A."/>
            <person name="Metz B."/>
            <person name="Misra M."/>
            <person name="Nevalainen H."/>
            <person name="Omann M."/>
            <person name="Packer N."/>
            <person name="Perrone G."/>
            <person name="Uresti-Rivera E.E."/>
            <person name="Salamov A."/>
            <person name="Schmoll M."/>
            <person name="Seiboth B."/>
            <person name="Shapiro H."/>
            <person name="Sukno S."/>
            <person name="Tamayo-Ramos J.A."/>
            <person name="Tisch D."/>
            <person name="Wiest A."/>
            <person name="Wilkinson H.H."/>
            <person name="Zhang M."/>
            <person name="Coutinho P.M."/>
            <person name="Kenerley C.M."/>
            <person name="Monte E."/>
            <person name="Baker S.E."/>
            <person name="Grigoriev I.V."/>
        </authorList>
    </citation>
    <scope>NUCLEOTIDE SEQUENCE [LARGE SCALE GENOMIC DNA]</scope>
    <source>
        <strain evidence="5">ATCC 20476 / IMI 206040</strain>
    </source>
</reference>
<proteinExistence type="predicted"/>
<evidence type="ECO:0000256" key="2">
    <source>
        <dbReference type="SAM" id="MobiDB-lite"/>
    </source>
</evidence>
<comment type="caution">
    <text evidence="4">The sequence shown here is derived from an EMBL/GenBank/DDBJ whole genome shotgun (WGS) entry which is preliminary data.</text>
</comment>
<sequence length="658" mass="73953">MVGVGGRSKACGTCKSRHVRCDERHPSCRRCERGGFTCQGYERPIIFINATPSVAHKRLVMSSRPEDNDSFRLSSHSLSSELTSAFPANPSRQPASPRLYSSSPSTTGLAAGTSQTLVSEHARRFIQQLLTAQGFGQRFNQICYSKPNKRSSVLEISVEAAALILHGRLTQNALSVYQATKLFGMALQQLRTQIAHGYGIGELAVMADASLLVAIMNMTLFEWVSGSTRDAWKQHVRGLAALIELCGPGAFRREPMRQAFEQARAHIMVLHMDESQRTFLKEPCWQQVPWSHDPGKKSFRGHFIDIICCIPGLLEDDGRLRELERVSTNTTATDTCAQNRQQDAKKAELELQDSMRQRVIQLYTKLLNVRWRWELEHPNCCYEISVQQSGPLLSVDETTGRPIFDTVLFFKSLMQAIEMNFYHSCLLLLHSFARDLGIMDQLILLHAVGIFSNLPEDAESIHNDVRGGDGNHCPPSTLPPPFSFKTNNALVFPYEAHSDHYATRDILRIADYLLQPKHGPAGAYFFIFPLRIAQIYHELLRSIPDDDPRLSTRNVPFLLDSETDGKSQEPRENQIAGVAIDIWSDTSAGDDGLNSHMGHINTQVATQSRSLQTVQAASETEKKSLTEFEYNDLVSTWIQRMMRYMGDVQGFNITSNYN</sequence>
<dbReference type="InterPro" id="IPR036864">
    <property type="entry name" value="Zn2-C6_fun-type_DNA-bd_sf"/>
</dbReference>
<dbReference type="PANTHER" id="PTHR38111">
    <property type="entry name" value="ZN(2)-C6 FUNGAL-TYPE DOMAIN-CONTAINING PROTEIN-RELATED"/>
    <property type="match status" value="1"/>
</dbReference>